<accession>A0A7X0HU75</accession>
<dbReference type="EMBL" id="JACHGK010000008">
    <property type="protein sequence ID" value="MBB6445982.1"/>
    <property type="molecule type" value="Genomic_DNA"/>
</dbReference>
<name>A0A7X0HU75_9BACI</name>
<proteinExistence type="predicted"/>
<evidence type="ECO:0000256" key="2">
    <source>
        <dbReference type="SAM" id="Phobius"/>
    </source>
</evidence>
<reference evidence="3 4" key="1">
    <citation type="submission" date="2020-08" db="EMBL/GenBank/DDBJ databases">
        <title>Genomic Encyclopedia of Type Strains, Phase IV (KMG-IV): sequencing the most valuable type-strain genomes for metagenomic binning, comparative biology and taxonomic classification.</title>
        <authorList>
            <person name="Goeker M."/>
        </authorList>
    </citation>
    <scope>NUCLEOTIDE SEQUENCE [LARGE SCALE GENOMIC DNA]</scope>
    <source>
        <strain evidence="3 4">DSM 5391</strain>
    </source>
</reference>
<dbReference type="RefSeq" id="WP_184526518.1">
    <property type="nucleotide sequence ID" value="NZ_JACHGK010000008.1"/>
</dbReference>
<feature type="transmembrane region" description="Helical" evidence="2">
    <location>
        <begin position="6"/>
        <end position="22"/>
    </location>
</feature>
<keyword evidence="4" id="KW-1185">Reference proteome</keyword>
<comment type="caution">
    <text evidence="3">The sequence shown here is derived from an EMBL/GenBank/DDBJ whole genome shotgun (WGS) entry which is preliminary data.</text>
</comment>
<protein>
    <submittedName>
        <fullName evidence="3">Uncharacterized protein</fullName>
    </submittedName>
</protein>
<evidence type="ECO:0000256" key="1">
    <source>
        <dbReference type="SAM" id="MobiDB-lite"/>
    </source>
</evidence>
<dbReference type="Proteomes" id="UP000531594">
    <property type="component" value="Unassembled WGS sequence"/>
</dbReference>
<evidence type="ECO:0000313" key="4">
    <source>
        <dbReference type="Proteomes" id="UP000531594"/>
    </source>
</evidence>
<evidence type="ECO:0000313" key="3">
    <source>
        <dbReference type="EMBL" id="MBB6445982.1"/>
    </source>
</evidence>
<dbReference type="AlphaFoldDB" id="A0A7X0HU75"/>
<organism evidence="3 4">
    <name type="scientific">Bacillus benzoevorans</name>
    <dbReference type="NCBI Taxonomy" id="1456"/>
    <lineage>
        <taxon>Bacteria</taxon>
        <taxon>Bacillati</taxon>
        <taxon>Bacillota</taxon>
        <taxon>Bacilli</taxon>
        <taxon>Bacillales</taxon>
        <taxon>Bacillaceae</taxon>
        <taxon>Bacillus</taxon>
    </lineage>
</organism>
<keyword evidence="2" id="KW-1133">Transmembrane helix</keyword>
<feature type="region of interest" description="Disordered" evidence="1">
    <location>
        <begin position="28"/>
        <end position="52"/>
    </location>
</feature>
<keyword evidence="2" id="KW-0472">Membrane</keyword>
<keyword evidence="2" id="KW-0812">Transmembrane</keyword>
<sequence length="165" mass="18525">MNFFFDNPFLAIILIAVISSFFKKKKEDSAQKQGSPKQLGNGHKPRPLNPFEEARELFKELASSVSEETKPISKKTREKTVRQLKRSAETAASNLVRAERTSIGLQDVVPETAQEADTPAALTPGTTSQKKLEVRENQVIDAIIWSEILGPPRAKKPYMRNNFRS</sequence>
<gene>
    <name evidence="3" type="ORF">HNR53_002631</name>
</gene>